<dbReference type="InterPro" id="IPR011010">
    <property type="entry name" value="DNA_brk_join_enz"/>
</dbReference>
<accession>A0A1H4BID8</accession>
<dbReference type="GO" id="GO:0003677">
    <property type="term" value="F:DNA binding"/>
    <property type="evidence" value="ECO:0007669"/>
    <property type="project" value="InterPro"/>
</dbReference>
<sequence>MTGLSLRGTVYYLVKRVPREFAHLEPRAVVRRSLKTGDLREARKRGTREQAAMLARWEAGLAAGGQDPAAEAEAVDALRKAERIVPRTLGDLVAGPLDQLIERIEQVLERDPPASQPAVAKAWLGVGPGKGEDPISALLEKVQKLAPDLIHGMSEEQKRRWRNPREKVLRDLISCIGDKKVVETDDDDARALREHLCEQVEAYEINPATANKYVHYVSGMMKVYSEKLKLKWKHPFVGMTFKDSSSDKRRRRPFSTTWIMEHLSPPDALLGLNAEARDVLLAMVDTGARPSEIIGLLPEHIRLDDPIPHIRIVPTDRVLKNASSKRDLPLVGLSLEAMRRNPHGFPRYRGKGGWSNLVNKFLRQNCAIKDDQSAYSLRHSFEDRLLAAEAVDRLAADLMGHATRRARYGNGASLELKHETLQLIAI</sequence>
<gene>
    <name evidence="3" type="ORF">SAMN05444370_105225</name>
</gene>
<dbReference type="EMBL" id="FNQM01000005">
    <property type="protein sequence ID" value="SEA47876.1"/>
    <property type="molecule type" value="Genomic_DNA"/>
</dbReference>
<dbReference type="PROSITE" id="PS51898">
    <property type="entry name" value="TYR_RECOMBINASE"/>
    <property type="match status" value="1"/>
</dbReference>
<dbReference type="OrthoDB" id="7222937at2"/>
<dbReference type="InterPro" id="IPR013762">
    <property type="entry name" value="Integrase-like_cat_sf"/>
</dbReference>
<protein>
    <recommendedName>
        <fullName evidence="2">Tyr recombinase domain-containing protein</fullName>
    </recommendedName>
</protein>
<dbReference type="AlphaFoldDB" id="A0A1H4BID8"/>
<dbReference type="GO" id="GO:0006310">
    <property type="term" value="P:DNA recombination"/>
    <property type="evidence" value="ECO:0007669"/>
    <property type="project" value="UniProtKB-KW"/>
</dbReference>
<keyword evidence="1" id="KW-0233">DNA recombination</keyword>
<feature type="domain" description="Tyr recombinase" evidence="2">
    <location>
        <begin position="249"/>
        <end position="421"/>
    </location>
</feature>
<dbReference type="InterPro" id="IPR002104">
    <property type="entry name" value="Integrase_catalytic"/>
</dbReference>
<dbReference type="Pfam" id="PF20172">
    <property type="entry name" value="DUF6538"/>
    <property type="match status" value="1"/>
</dbReference>
<evidence type="ECO:0000313" key="3">
    <source>
        <dbReference type="EMBL" id="SEA47876.1"/>
    </source>
</evidence>
<keyword evidence="4" id="KW-1185">Reference proteome</keyword>
<reference evidence="3 4" key="1">
    <citation type="submission" date="2016-10" db="EMBL/GenBank/DDBJ databases">
        <authorList>
            <person name="de Groot N.N."/>
        </authorList>
    </citation>
    <scope>NUCLEOTIDE SEQUENCE [LARGE SCALE GENOMIC DNA]</scope>
    <source>
        <strain evidence="3 4">DSM 15345</strain>
    </source>
</reference>
<evidence type="ECO:0000313" key="4">
    <source>
        <dbReference type="Proteomes" id="UP000198703"/>
    </source>
</evidence>
<dbReference type="SUPFAM" id="SSF56349">
    <property type="entry name" value="DNA breaking-rejoining enzymes"/>
    <property type="match status" value="1"/>
</dbReference>
<name>A0A1H4BID8_9RHOB</name>
<dbReference type="RefSeq" id="WP_093253293.1">
    <property type="nucleotide sequence ID" value="NZ_FNQM01000005.1"/>
</dbReference>
<evidence type="ECO:0000259" key="2">
    <source>
        <dbReference type="PROSITE" id="PS51898"/>
    </source>
</evidence>
<organism evidence="3 4">
    <name type="scientific">Rubrimonas cliftonensis</name>
    <dbReference type="NCBI Taxonomy" id="89524"/>
    <lineage>
        <taxon>Bacteria</taxon>
        <taxon>Pseudomonadati</taxon>
        <taxon>Pseudomonadota</taxon>
        <taxon>Alphaproteobacteria</taxon>
        <taxon>Rhodobacterales</taxon>
        <taxon>Paracoccaceae</taxon>
        <taxon>Rubrimonas</taxon>
    </lineage>
</organism>
<dbReference type="Proteomes" id="UP000198703">
    <property type="component" value="Unassembled WGS sequence"/>
</dbReference>
<evidence type="ECO:0000256" key="1">
    <source>
        <dbReference type="ARBA" id="ARBA00023172"/>
    </source>
</evidence>
<dbReference type="GO" id="GO:0015074">
    <property type="term" value="P:DNA integration"/>
    <property type="evidence" value="ECO:0007669"/>
    <property type="project" value="InterPro"/>
</dbReference>
<proteinExistence type="predicted"/>
<dbReference type="Gene3D" id="1.10.443.10">
    <property type="entry name" value="Intergrase catalytic core"/>
    <property type="match status" value="1"/>
</dbReference>
<dbReference type="InterPro" id="IPR046668">
    <property type="entry name" value="DUF6538"/>
</dbReference>